<keyword evidence="1" id="KW-1133">Transmembrane helix</keyword>
<organism evidence="3">
    <name type="scientific">Rhizophagus irregularis</name>
    <dbReference type="NCBI Taxonomy" id="588596"/>
    <lineage>
        <taxon>Eukaryota</taxon>
        <taxon>Fungi</taxon>
        <taxon>Fungi incertae sedis</taxon>
        <taxon>Mucoromycota</taxon>
        <taxon>Glomeromycotina</taxon>
        <taxon>Glomeromycetes</taxon>
        <taxon>Glomerales</taxon>
        <taxon>Glomeraceae</taxon>
        <taxon>Rhizophagus</taxon>
    </lineage>
</organism>
<dbReference type="AlphaFoldDB" id="A0A1B1EVT6"/>
<keyword evidence="1" id="KW-0812">Transmembrane</keyword>
<evidence type="ECO:0000313" key="4">
    <source>
        <dbReference type="EMBL" id="ANQ32926.1"/>
    </source>
</evidence>
<name>A0A1B1EVT6_9GLOM</name>
<gene>
    <name evidence="3" type="primary">HMG68</name>
</gene>
<dbReference type="EMBL" id="KT212135">
    <property type="protein sequence ID" value="ANQ32923.1"/>
    <property type="molecule type" value="Genomic_DNA"/>
</dbReference>
<dbReference type="EMBL" id="KT212137">
    <property type="protein sequence ID" value="ANQ32925.1"/>
    <property type="molecule type" value="Genomic_DNA"/>
</dbReference>
<keyword evidence="1" id="KW-0472">Membrane</keyword>
<reference evidence="3" key="1">
    <citation type="submission" date="2015-06" db="EMBL/GenBank/DDBJ databases">
        <title>Evolution and Diversity of Sexually-Related Genes in an Arbuscular Mycorrhizal Fungi.</title>
        <authorList>
            <person name="Charron P."/>
            <person name="Marton T."/>
            <person name="Corradi N."/>
        </authorList>
    </citation>
    <scope>NUCLEOTIDE SEQUENCE</scope>
    <source>
        <strain evidence="2">A1</strain>
        <strain evidence="3">A5</strain>
        <strain evidence="4">B3</strain>
    </source>
</reference>
<evidence type="ECO:0000313" key="2">
    <source>
        <dbReference type="EMBL" id="ANQ32923.1"/>
    </source>
</evidence>
<evidence type="ECO:0000256" key="1">
    <source>
        <dbReference type="SAM" id="Phobius"/>
    </source>
</evidence>
<evidence type="ECO:0000313" key="3">
    <source>
        <dbReference type="EMBL" id="ANQ32925.1"/>
    </source>
</evidence>
<proteinExistence type="predicted"/>
<sequence>MYSNLKKSALTNLFSIMILMTTFSLPQILLIIKMHKENLFHNYSIIIILDFLQFLPFLLRVDLIHLHHKYTLLIIVIILLLN</sequence>
<feature type="transmembrane region" description="Helical" evidence="1">
    <location>
        <begin position="39"/>
        <end position="58"/>
    </location>
</feature>
<protein>
    <submittedName>
        <fullName evidence="3">MATA-HMG</fullName>
    </submittedName>
</protein>
<feature type="transmembrane region" description="Helical" evidence="1">
    <location>
        <begin position="12"/>
        <end position="32"/>
    </location>
</feature>
<dbReference type="EMBL" id="KT212138">
    <property type="protein sequence ID" value="ANQ32926.1"/>
    <property type="molecule type" value="Genomic_DNA"/>
</dbReference>
<accession>A0A1B1EVT6</accession>